<protein>
    <recommendedName>
        <fullName evidence="3">DNA topoisomerase III</fullName>
    </recommendedName>
</protein>
<dbReference type="AlphaFoldDB" id="W1X632"/>
<feature type="compositionally biased region" description="Basic and acidic residues" evidence="1">
    <location>
        <begin position="65"/>
        <end position="75"/>
    </location>
</feature>
<feature type="region of interest" description="Disordered" evidence="1">
    <location>
        <begin position="52"/>
        <end position="75"/>
    </location>
</feature>
<name>W1X632_9ZZZZ</name>
<accession>W1X632</accession>
<evidence type="ECO:0008006" key="3">
    <source>
        <dbReference type="Google" id="ProtNLM"/>
    </source>
</evidence>
<evidence type="ECO:0000256" key="1">
    <source>
        <dbReference type="SAM" id="MobiDB-lite"/>
    </source>
</evidence>
<gene>
    <name evidence="2" type="ORF">Q604_UNBC17714G0001</name>
</gene>
<dbReference type="EMBL" id="AZMM01017714">
    <property type="protein sequence ID" value="ETJ25651.1"/>
    <property type="molecule type" value="Genomic_DNA"/>
</dbReference>
<sequence length="75" mass="8301">MLVCQDPKCKTKKNIQRKTNARCPNCKKKMTLFGKGKEAVYRCVCGHTETQSQMDKSMPDPAGDTAHEGTRVAGL</sequence>
<reference evidence="2" key="1">
    <citation type="submission" date="2013-12" db="EMBL/GenBank/DDBJ databases">
        <title>A Varibaculum cambriense genome reconstructed from a premature infant gut community with otherwise low bacterial novelty that shifts toward anaerobic metabolism during the third week of life.</title>
        <authorList>
            <person name="Brown C.T."/>
            <person name="Sharon I."/>
            <person name="Thomas B.C."/>
            <person name="Castelle C.J."/>
            <person name="Morowitz M.J."/>
            <person name="Banfield J.F."/>
        </authorList>
    </citation>
    <scope>NUCLEOTIDE SEQUENCE</scope>
</reference>
<organism evidence="2">
    <name type="scientific">human gut metagenome</name>
    <dbReference type="NCBI Taxonomy" id="408170"/>
    <lineage>
        <taxon>unclassified sequences</taxon>
        <taxon>metagenomes</taxon>
        <taxon>organismal metagenomes</taxon>
    </lineage>
</organism>
<evidence type="ECO:0000313" key="2">
    <source>
        <dbReference type="EMBL" id="ETJ25651.1"/>
    </source>
</evidence>
<proteinExistence type="predicted"/>
<comment type="caution">
    <text evidence="2">The sequence shown here is derived from an EMBL/GenBank/DDBJ whole genome shotgun (WGS) entry which is preliminary data.</text>
</comment>
<feature type="non-terminal residue" evidence="2">
    <location>
        <position position="75"/>
    </location>
</feature>